<dbReference type="RefSeq" id="WP_091037006.1">
    <property type="nucleotide sequence ID" value="NZ_FNAD01000009.1"/>
</dbReference>
<evidence type="ECO:0000313" key="4">
    <source>
        <dbReference type="Proteomes" id="UP000198949"/>
    </source>
</evidence>
<feature type="region of interest" description="Disordered" evidence="1">
    <location>
        <begin position="1"/>
        <end position="56"/>
    </location>
</feature>
<gene>
    <name evidence="3" type="ORF">SAMN05216270_10929</name>
</gene>
<dbReference type="EMBL" id="FNAD01000009">
    <property type="protein sequence ID" value="SDD90408.1"/>
    <property type="molecule type" value="Genomic_DNA"/>
</dbReference>
<dbReference type="Proteomes" id="UP000198949">
    <property type="component" value="Unassembled WGS sequence"/>
</dbReference>
<organism evidence="3 4">
    <name type="scientific">Glycomyces harbinensis</name>
    <dbReference type="NCBI Taxonomy" id="58114"/>
    <lineage>
        <taxon>Bacteria</taxon>
        <taxon>Bacillati</taxon>
        <taxon>Actinomycetota</taxon>
        <taxon>Actinomycetes</taxon>
        <taxon>Glycomycetales</taxon>
        <taxon>Glycomycetaceae</taxon>
        <taxon>Glycomyces</taxon>
    </lineage>
</organism>
<feature type="compositionally biased region" description="Polar residues" evidence="1">
    <location>
        <begin position="164"/>
        <end position="173"/>
    </location>
</feature>
<dbReference type="OrthoDB" id="5190018at2"/>
<evidence type="ECO:0000256" key="2">
    <source>
        <dbReference type="SAM" id="Phobius"/>
    </source>
</evidence>
<sequence length="338" mass="34298">MTYPPQDPGAPAGDPYGQSQPNAGPPAGGYAPGQAGASPYQAPQPGYEPGYAPAAYPGQADPNAAYYTQPAYDPSQAGQIPYGQYGPPPVQATTKNSGGTVLLVIVVVLLMAAGGVGGYFLLGRDGDEGSIASDDSASAEESDPEGGSDGEETAPEEEAAPTPSGTALSVPSLGSLTPIPGEEWIYTAGPGASDELMADAEIYTIQHTPDWISYLGVGLYASTAAAFDPADLNASAEGAASVWLQGAFDTTEGYAQGEIAYTAVEVDGRPGVLAEWRNSWTSAGQYTDDLYEDTAILVVDVDGVNGFIGVASVSESGTASYAPAVEALLATDFDAETA</sequence>
<evidence type="ECO:0000313" key="3">
    <source>
        <dbReference type="EMBL" id="SDD90408.1"/>
    </source>
</evidence>
<feature type="transmembrane region" description="Helical" evidence="2">
    <location>
        <begin position="101"/>
        <end position="122"/>
    </location>
</feature>
<keyword evidence="2" id="KW-1133">Transmembrane helix</keyword>
<dbReference type="STRING" id="58114.SAMN05216270_10929"/>
<evidence type="ECO:0000256" key="1">
    <source>
        <dbReference type="SAM" id="MobiDB-lite"/>
    </source>
</evidence>
<keyword evidence="4" id="KW-1185">Reference proteome</keyword>
<feature type="region of interest" description="Disordered" evidence="1">
    <location>
        <begin position="130"/>
        <end position="173"/>
    </location>
</feature>
<feature type="compositionally biased region" description="Low complexity" evidence="1">
    <location>
        <begin position="32"/>
        <end position="56"/>
    </location>
</feature>
<proteinExistence type="predicted"/>
<keyword evidence="2" id="KW-0812">Transmembrane</keyword>
<feature type="compositionally biased region" description="Acidic residues" evidence="1">
    <location>
        <begin position="137"/>
        <end position="159"/>
    </location>
</feature>
<feature type="compositionally biased region" description="Low complexity" evidence="1">
    <location>
        <begin position="9"/>
        <end position="22"/>
    </location>
</feature>
<accession>A0A1G6YJ55</accession>
<protein>
    <submittedName>
        <fullName evidence="3">Uncharacterized protein</fullName>
    </submittedName>
</protein>
<keyword evidence="2" id="KW-0472">Membrane</keyword>
<reference evidence="4" key="1">
    <citation type="submission" date="2016-10" db="EMBL/GenBank/DDBJ databases">
        <authorList>
            <person name="Varghese N."/>
            <person name="Submissions S."/>
        </authorList>
    </citation>
    <scope>NUCLEOTIDE SEQUENCE [LARGE SCALE GENOMIC DNA]</scope>
    <source>
        <strain evidence="4">CGMCC 4.3516</strain>
    </source>
</reference>
<dbReference type="AlphaFoldDB" id="A0A1G6YJ55"/>
<name>A0A1G6YJ55_9ACTN</name>